<keyword evidence="3" id="KW-1185">Reference proteome</keyword>
<name>A0A938XWF0_9FIRM</name>
<dbReference type="RefSeq" id="WP_204702249.1">
    <property type="nucleotide sequence ID" value="NZ_JAFBDQ010000013.1"/>
</dbReference>
<sequence length="62" mass="7134">MKNSNLTVREVAQYLNRSETTIYNMLNQGEIPGIKLGGKWIVRKQDLDSFLDNKMAEQQSSM</sequence>
<dbReference type="InterPro" id="IPR041657">
    <property type="entry name" value="HTH_17"/>
</dbReference>
<protein>
    <submittedName>
        <fullName evidence="2">Excisionase family DNA binding protein</fullName>
    </submittedName>
</protein>
<comment type="caution">
    <text evidence="2">The sequence shown here is derived from an EMBL/GenBank/DDBJ whole genome shotgun (WGS) entry which is preliminary data.</text>
</comment>
<reference evidence="2" key="1">
    <citation type="submission" date="2021-01" db="EMBL/GenBank/DDBJ databases">
        <title>Genomic Encyclopedia of Type Strains, Phase IV (KMG-IV): sequencing the most valuable type-strain genomes for metagenomic binning, comparative biology and taxonomic classification.</title>
        <authorList>
            <person name="Goeker M."/>
        </authorList>
    </citation>
    <scope>NUCLEOTIDE SEQUENCE</scope>
    <source>
        <strain evidence="2">DSM 23230</strain>
    </source>
</reference>
<dbReference type="AlphaFoldDB" id="A0A938XWF0"/>
<proteinExistence type="predicted"/>
<dbReference type="InterPro" id="IPR010093">
    <property type="entry name" value="SinI_DNA-bd"/>
</dbReference>
<organism evidence="2 3">
    <name type="scientific">Halanaerobacter jeridensis</name>
    <dbReference type="NCBI Taxonomy" id="706427"/>
    <lineage>
        <taxon>Bacteria</taxon>
        <taxon>Bacillati</taxon>
        <taxon>Bacillota</taxon>
        <taxon>Clostridia</taxon>
        <taxon>Halanaerobiales</taxon>
        <taxon>Halobacteroidaceae</taxon>
        <taxon>Halanaerobacter</taxon>
    </lineage>
</organism>
<dbReference type="Pfam" id="PF12728">
    <property type="entry name" value="HTH_17"/>
    <property type="match status" value="1"/>
</dbReference>
<evidence type="ECO:0000313" key="2">
    <source>
        <dbReference type="EMBL" id="MBM7557501.1"/>
    </source>
</evidence>
<gene>
    <name evidence="2" type="ORF">JOC47_002367</name>
</gene>
<evidence type="ECO:0000313" key="3">
    <source>
        <dbReference type="Proteomes" id="UP000774000"/>
    </source>
</evidence>
<evidence type="ECO:0000259" key="1">
    <source>
        <dbReference type="Pfam" id="PF12728"/>
    </source>
</evidence>
<feature type="domain" description="Helix-turn-helix" evidence="1">
    <location>
        <begin position="6"/>
        <end position="54"/>
    </location>
</feature>
<dbReference type="Proteomes" id="UP000774000">
    <property type="component" value="Unassembled WGS sequence"/>
</dbReference>
<accession>A0A938XWF0</accession>
<dbReference type="GO" id="GO:0003677">
    <property type="term" value="F:DNA binding"/>
    <property type="evidence" value="ECO:0007669"/>
    <property type="project" value="InterPro"/>
</dbReference>
<dbReference type="EMBL" id="JAFBDQ010000013">
    <property type="protein sequence ID" value="MBM7557501.1"/>
    <property type="molecule type" value="Genomic_DNA"/>
</dbReference>
<dbReference type="SUPFAM" id="SSF46955">
    <property type="entry name" value="Putative DNA-binding domain"/>
    <property type="match status" value="1"/>
</dbReference>
<dbReference type="NCBIfam" id="TIGR01764">
    <property type="entry name" value="excise"/>
    <property type="match status" value="1"/>
</dbReference>
<dbReference type="InterPro" id="IPR009061">
    <property type="entry name" value="DNA-bd_dom_put_sf"/>
</dbReference>